<organism evidence="1">
    <name type="scientific">Arundo donax</name>
    <name type="common">Giant reed</name>
    <name type="synonym">Donax arundinaceus</name>
    <dbReference type="NCBI Taxonomy" id="35708"/>
    <lineage>
        <taxon>Eukaryota</taxon>
        <taxon>Viridiplantae</taxon>
        <taxon>Streptophyta</taxon>
        <taxon>Embryophyta</taxon>
        <taxon>Tracheophyta</taxon>
        <taxon>Spermatophyta</taxon>
        <taxon>Magnoliopsida</taxon>
        <taxon>Liliopsida</taxon>
        <taxon>Poales</taxon>
        <taxon>Poaceae</taxon>
        <taxon>PACMAD clade</taxon>
        <taxon>Arundinoideae</taxon>
        <taxon>Arundineae</taxon>
        <taxon>Arundo</taxon>
    </lineage>
</organism>
<protein>
    <submittedName>
        <fullName evidence="1">Uncharacterized protein</fullName>
    </submittedName>
</protein>
<evidence type="ECO:0000313" key="1">
    <source>
        <dbReference type="EMBL" id="JAD88531.1"/>
    </source>
</evidence>
<proteinExistence type="predicted"/>
<dbReference type="EMBL" id="GBRH01209364">
    <property type="protein sequence ID" value="JAD88531.1"/>
    <property type="molecule type" value="Transcribed_RNA"/>
</dbReference>
<reference evidence="1" key="2">
    <citation type="journal article" date="2015" name="Data Brief">
        <title>Shoot transcriptome of the giant reed, Arundo donax.</title>
        <authorList>
            <person name="Barrero R.A."/>
            <person name="Guerrero F.D."/>
            <person name="Moolhuijzen P."/>
            <person name="Goolsby J.A."/>
            <person name="Tidwell J."/>
            <person name="Bellgard S.E."/>
            <person name="Bellgard M.I."/>
        </authorList>
    </citation>
    <scope>NUCLEOTIDE SEQUENCE</scope>
    <source>
        <tissue evidence="1">Shoot tissue taken approximately 20 cm above the soil surface</tissue>
    </source>
</reference>
<sequence>MDLKEVFGHSCIVFLIHCSIRFSTRCFPHIKILFFQITLDIYVKNSPSCALPGLRVWIGELCKLKIDSVISILKSKAIVSQR</sequence>
<reference evidence="1" key="1">
    <citation type="submission" date="2014-09" db="EMBL/GenBank/DDBJ databases">
        <authorList>
            <person name="Magalhaes I.L.F."/>
            <person name="Oliveira U."/>
            <person name="Santos F.R."/>
            <person name="Vidigal T.H.D.A."/>
            <person name="Brescovit A.D."/>
            <person name="Santos A.J."/>
        </authorList>
    </citation>
    <scope>NUCLEOTIDE SEQUENCE</scope>
    <source>
        <tissue evidence="1">Shoot tissue taken approximately 20 cm above the soil surface</tissue>
    </source>
</reference>
<accession>A0A0A9DL71</accession>
<dbReference type="AlphaFoldDB" id="A0A0A9DL71"/>
<name>A0A0A9DL71_ARUDO</name>